<feature type="compositionally biased region" description="Polar residues" evidence="2">
    <location>
        <begin position="282"/>
        <end position="298"/>
    </location>
</feature>
<dbReference type="RefSeq" id="WP_145421852.1">
    <property type="nucleotide sequence ID" value="NZ_CP036526.1"/>
</dbReference>
<name>A0A517P3E7_9BACT</name>
<dbReference type="EMBL" id="CP036526">
    <property type="protein sequence ID" value="QDT13896.1"/>
    <property type="molecule type" value="Genomic_DNA"/>
</dbReference>
<reference evidence="3 4" key="1">
    <citation type="submission" date="2019-02" db="EMBL/GenBank/DDBJ databases">
        <title>Deep-cultivation of Planctomycetes and their phenomic and genomic characterization uncovers novel biology.</title>
        <authorList>
            <person name="Wiegand S."/>
            <person name="Jogler M."/>
            <person name="Boedeker C."/>
            <person name="Pinto D."/>
            <person name="Vollmers J."/>
            <person name="Rivas-Marin E."/>
            <person name="Kohn T."/>
            <person name="Peeters S.H."/>
            <person name="Heuer A."/>
            <person name="Rast P."/>
            <person name="Oberbeckmann S."/>
            <person name="Bunk B."/>
            <person name="Jeske O."/>
            <person name="Meyerdierks A."/>
            <person name="Storesund J.E."/>
            <person name="Kallscheuer N."/>
            <person name="Luecker S."/>
            <person name="Lage O.M."/>
            <person name="Pohl T."/>
            <person name="Merkel B.J."/>
            <person name="Hornburger P."/>
            <person name="Mueller R.-W."/>
            <person name="Bruemmer F."/>
            <person name="Labrenz M."/>
            <person name="Spormann A.M."/>
            <person name="Op den Camp H."/>
            <person name="Overmann J."/>
            <person name="Amann R."/>
            <person name="Jetten M.S.M."/>
            <person name="Mascher T."/>
            <person name="Medema M.H."/>
            <person name="Devos D.P."/>
            <person name="Kaster A.-K."/>
            <person name="Ovreas L."/>
            <person name="Rohde M."/>
            <person name="Galperin M.Y."/>
            <person name="Jogler C."/>
        </authorList>
    </citation>
    <scope>NUCLEOTIDE SEQUENCE [LARGE SCALE GENOMIC DNA]</scope>
    <source>
        <strain evidence="3 4">K23_9</strain>
    </source>
</reference>
<gene>
    <name evidence="3" type="ORF">K239x_59160</name>
</gene>
<protein>
    <submittedName>
        <fullName evidence="3">Uncharacterized protein</fullName>
    </submittedName>
</protein>
<organism evidence="3 4">
    <name type="scientific">Stieleria marina</name>
    <dbReference type="NCBI Taxonomy" id="1930275"/>
    <lineage>
        <taxon>Bacteria</taxon>
        <taxon>Pseudomonadati</taxon>
        <taxon>Planctomycetota</taxon>
        <taxon>Planctomycetia</taxon>
        <taxon>Pirellulales</taxon>
        <taxon>Pirellulaceae</taxon>
        <taxon>Stieleria</taxon>
    </lineage>
</organism>
<keyword evidence="1" id="KW-0175">Coiled coil</keyword>
<feature type="region of interest" description="Disordered" evidence="2">
    <location>
        <begin position="307"/>
        <end position="376"/>
    </location>
</feature>
<keyword evidence="4" id="KW-1185">Reference proteome</keyword>
<feature type="coiled-coil region" evidence="1">
    <location>
        <begin position="160"/>
        <end position="222"/>
    </location>
</feature>
<feature type="compositionally biased region" description="Basic and acidic residues" evidence="2">
    <location>
        <begin position="40"/>
        <end position="60"/>
    </location>
</feature>
<evidence type="ECO:0000313" key="4">
    <source>
        <dbReference type="Proteomes" id="UP000319817"/>
    </source>
</evidence>
<evidence type="ECO:0000256" key="1">
    <source>
        <dbReference type="SAM" id="Coils"/>
    </source>
</evidence>
<sequence length="376" mass="41107">MNSSHPKPVLRFAFAAVISISSGVSLLAQDATSETSPLKVPEKIEPAESGDASKPKREAGTVDDPLAGTPEDQSPEKSSISEEWTVGRLSDLLNGKADPPKGWPKDRFELRSRREVTVRHSDGKTGTRPVVESQLIDPKEKQLSSVHRHAICVMQFDAVIRDLRKDLDQANGAAAETEILDELAKAYSARFKIDTVYQDIKVKEIEQRAQKLRDELTARDEAEKAWVKAMMTLAELRADGIETMQTTTSAGVGALPSMAYSLNRSGNPVDQYGRQLDRSGNIIRSNPNVAPVEPNTNSRRQFLGTSILGTSRPKAAQPGFSALHTDRRSATTISPSWRPLNRSDQSLEPDSALRPTPPTPPTPAPPAPPRSSDPRR</sequence>
<feature type="compositionally biased region" description="Pro residues" evidence="2">
    <location>
        <begin position="355"/>
        <end position="376"/>
    </location>
</feature>
<dbReference type="AlphaFoldDB" id="A0A517P3E7"/>
<feature type="region of interest" description="Disordered" evidence="2">
    <location>
        <begin position="28"/>
        <end position="85"/>
    </location>
</feature>
<accession>A0A517P3E7</accession>
<proteinExistence type="predicted"/>
<evidence type="ECO:0000313" key="3">
    <source>
        <dbReference type="EMBL" id="QDT13896.1"/>
    </source>
</evidence>
<dbReference type="Proteomes" id="UP000319817">
    <property type="component" value="Chromosome"/>
</dbReference>
<evidence type="ECO:0000256" key="2">
    <source>
        <dbReference type="SAM" id="MobiDB-lite"/>
    </source>
</evidence>
<feature type="region of interest" description="Disordered" evidence="2">
    <location>
        <begin position="279"/>
        <end position="298"/>
    </location>
</feature>